<keyword evidence="3" id="KW-1185">Reference proteome</keyword>
<feature type="compositionally biased region" description="Low complexity" evidence="1">
    <location>
        <begin position="69"/>
        <end position="83"/>
    </location>
</feature>
<dbReference type="Proteomes" id="UP001152795">
    <property type="component" value="Unassembled WGS sequence"/>
</dbReference>
<accession>A0A7D9L1N3</accession>
<organism evidence="2 3">
    <name type="scientific">Paramuricea clavata</name>
    <name type="common">Red gorgonian</name>
    <name type="synonym">Violescent sea-whip</name>
    <dbReference type="NCBI Taxonomy" id="317549"/>
    <lineage>
        <taxon>Eukaryota</taxon>
        <taxon>Metazoa</taxon>
        <taxon>Cnidaria</taxon>
        <taxon>Anthozoa</taxon>
        <taxon>Octocorallia</taxon>
        <taxon>Malacalcyonacea</taxon>
        <taxon>Plexauridae</taxon>
        <taxon>Paramuricea</taxon>
    </lineage>
</organism>
<reference evidence="2" key="1">
    <citation type="submission" date="2020-04" db="EMBL/GenBank/DDBJ databases">
        <authorList>
            <person name="Alioto T."/>
            <person name="Alioto T."/>
            <person name="Gomez Garrido J."/>
        </authorList>
    </citation>
    <scope>NUCLEOTIDE SEQUENCE</scope>
    <source>
        <strain evidence="2">A484AB</strain>
    </source>
</reference>
<gene>
    <name evidence="2" type="ORF">PACLA_8A079526</name>
</gene>
<proteinExistence type="predicted"/>
<protein>
    <submittedName>
        <fullName evidence="2">Uncharacterized protein</fullName>
    </submittedName>
</protein>
<name>A0A7D9L1N3_PARCT</name>
<evidence type="ECO:0000313" key="2">
    <source>
        <dbReference type="EMBL" id="CAB4021663.1"/>
    </source>
</evidence>
<sequence length="145" mass="16102">MFEEDEGATGWKAGESVGYCNNCQLTYSPTTVNSDVVESLDEERERLTPSPLPETNRDSCQPEMAVEPSCTSSTSTCNTSSNSLNDPEEDDRPDSENGEKTFVPLKKKKLSAKDHVGEAVELLKTMVQNDPSKELMRFMQDEAEK</sequence>
<dbReference type="EMBL" id="CACRXK020011555">
    <property type="protein sequence ID" value="CAB4021663.1"/>
    <property type="molecule type" value="Genomic_DNA"/>
</dbReference>
<dbReference type="AlphaFoldDB" id="A0A7D9L1N3"/>
<comment type="caution">
    <text evidence="2">The sequence shown here is derived from an EMBL/GenBank/DDBJ whole genome shotgun (WGS) entry which is preliminary data.</text>
</comment>
<feature type="region of interest" description="Disordered" evidence="1">
    <location>
        <begin position="31"/>
        <end position="106"/>
    </location>
</feature>
<evidence type="ECO:0000256" key="1">
    <source>
        <dbReference type="SAM" id="MobiDB-lite"/>
    </source>
</evidence>
<evidence type="ECO:0000313" key="3">
    <source>
        <dbReference type="Proteomes" id="UP001152795"/>
    </source>
</evidence>